<reference evidence="2" key="1">
    <citation type="submission" date="2023-06" db="EMBL/GenBank/DDBJ databases">
        <authorList>
            <person name="Zeman M."/>
            <person name="Kubasova T."/>
            <person name="Jahodarova E."/>
            <person name="Nykrynova M."/>
            <person name="Rychlik I."/>
        </authorList>
    </citation>
    <scope>NUCLEOTIDE SEQUENCE</scope>
    <source>
        <strain evidence="2">ET15</strain>
        <strain evidence="1">ET37</strain>
    </source>
</reference>
<dbReference type="RefSeq" id="WP_289824523.1">
    <property type="nucleotide sequence ID" value="NZ_JAUEIE010000001.1"/>
</dbReference>
<gene>
    <name evidence="1" type="ORF">QVN81_01690</name>
    <name evidence="2" type="ORF">QVN84_01680</name>
</gene>
<sequence length="311" mass="36639">MKHLFILLFLCQGILAQAQTRLSKMPWHERDSVITARMRDYFHNNNIGKEAVALIYQNDFDESYVEWLYNFLHPKEKDSIERAFAPSDRYIYHIDIIGKEYYPFDFDNTEPEIGRPATAMMEENFNVLLSEYTYDVTVYGNGFDMKDKIPTSEIFRNAPRRPKKYDIPTDGQLRGKKYAYGKSVASLKKAERIRILTGIALNHLVYHTKKGECWTDMRDVGEIYPTIGESTFKFLKYDWIPEKYRAFKKDEIPEGTLPEDIYHCITIYWEGWEKAGLKSPVLASCWIADKNRKVIRCRMHKPETRKVNVPL</sequence>
<dbReference type="Proteomes" id="UP001168478">
    <property type="component" value="Unassembled WGS sequence"/>
</dbReference>
<reference evidence="2" key="2">
    <citation type="submission" date="2023-08" db="EMBL/GenBank/DDBJ databases">
        <title>Identification and characterization of horizontal gene transfer across gut microbiota members of farm animals based on homology search.</title>
        <authorList>
            <person name="Schwarzerova J."/>
            <person name="Nykrynova M."/>
            <person name="Jureckova K."/>
            <person name="Cejkova D."/>
            <person name="Rychlik I."/>
        </authorList>
    </citation>
    <scope>NUCLEOTIDE SEQUENCE</scope>
    <source>
        <strain evidence="2">ET15</strain>
        <strain evidence="1">ET37</strain>
    </source>
</reference>
<evidence type="ECO:0000313" key="4">
    <source>
        <dbReference type="Proteomes" id="UP001168478"/>
    </source>
</evidence>
<evidence type="ECO:0000313" key="1">
    <source>
        <dbReference type="EMBL" id="MDN0021740.1"/>
    </source>
</evidence>
<accession>A0AAW7JTJ5</accession>
<comment type="caution">
    <text evidence="2">The sequence shown here is derived from an EMBL/GenBank/DDBJ whole genome shotgun (WGS) entry which is preliminary data.</text>
</comment>
<dbReference type="EMBL" id="JAUEIF010000001">
    <property type="protein sequence ID" value="MDN0024236.1"/>
    <property type="molecule type" value="Genomic_DNA"/>
</dbReference>
<evidence type="ECO:0000313" key="3">
    <source>
        <dbReference type="Proteomes" id="UP001167831"/>
    </source>
</evidence>
<dbReference type="AlphaFoldDB" id="A0AAW7JTJ5"/>
<name>A0AAW7JTJ5_9BACT</name>
<evidence type="ECO:0000313" key="2">
    <source>
        <dbReference type="EMBL" id="MDN0024236.1"/>
    </source>
</evidence>
<dbReference type="EMBL" id="JAUEIE010000001">
    <property type="protein sequence ID" value="MDN0021740.1"/>
    <property type="molecule type" value="Genomic_DNA"/>
</dbReference>
<organism evidence="2 4">
    <name type="scientific">Leyella lascolaii</name>
    <dbReference type="NCBI Taxonomy" id="1776379"/>
    <lineage>
        <taxon>Bacteria</taxon>
        <taxon>Pseudomonadati</taxon>
        <taxon>Bacteroidota</taxon>
        <taxon>Bacteroidia</taxon>
        <taxon>Bacteroidales</taxon>
        <taxon>Prevotellaceae</taxon>
        <taxon>Leyella</taxon>
    </lineage>
</organism>
<protein>
    <submittedName>
        <fullName evidence="2">Uncharacterized protein</fullName>
    </submittedName>
</protein>
<keyword evidence="3" id="KW-1185">Reference proteome</keyword>
<proteinExistence type="predicted"/>
<dbReference type="Proteomes" id="UP001167831">
    <property type="component" value="Unassembled WGS sequence"/>
</dbReference>